<comment type="caution">
    <text evidence="1">The sequence shown here is derived from an EMBL/GenBank/DDBJ whole genome shotgun (WGS) entry which is preliminary data.</text>
</comment>
<organism evidence="1 2">
    <name type="scientific">Caerostris extrusa</name>
    <name type="common">Bark spider</name>
    <name type="synonym">Caerostris bankana</name>
    <dbReference type="NCBI Taxonomy" id="172846"/>
    <lineage>
        <taxon>Eukaryota</taxon>
        <taxon>Metazoa</taxon>
        <taxon>Ecdysozoa</taxon>
        <taxon>Arthropoda</taxon>
        <taxon>Chelicerata</taxon>
        <taxon>Arachnida</taxon>
        <taxon>Araneae</taxon>
        <taxon>Araneomorphae</taxon>
        <taxon>Entelegynae</taxon>
        <taxon>Araneoidea</taxon>
        <taxon>Araneidae</taxon>
        <taxon>Caerostris</taxon>
    </lineage>
</organism>
<accession>A0AAV4UHI3</accession>
<proteinExistence type="predicted"/>
<dbReference type="Proteomes" id="UP001054945">
    <property type="component" value="Unassembled WGS sequence"/>
</dbReference>
<dbReference type="AlphaFoldDB" id="A0AAV4UHI3"/>
<gene>
    <name evidence="1" type="ORF">CEXT_249561</name>
</gene>
<sequence length="88" mass="9662">MPMLERLVSHTFGVYERGKRHSACLGDKRQAACQGLDSGSADIFPLVCQGLIETHRAQPLSSWILLPSDVAAILMTKPLALYLSRRPA</sequence>
<evidence type="ECO:0000313" key="2">
    <source>
        <dbReference type="Proteomes" id="UP001054945"/>
    </source>
</evidence>
<name>A0AAV4UHI3_CAEEX</name>
<protein>
    <submittedName>
        <fullName evidence="1">Uncharacterized protein</fullName>
    </submittedName>
</protein>
<keyword evidence="2" id="KW-1185">Reference proteome</keyword>
<evidence type="ECO:0000313" key="1">
    <source>
        <dbReference type="EMBL" id="GIY57223.1"/>
    </source>
</evidence>
<dbReference type="EMBL" id="BPLR01012870">
    <property type="protein sequence ID" value="GIY57223.1"/>
    <property type="molecule type" value="Genomic_DNA"/>
</dbReference>
<reference evidence="1 2" key="1">
    <citation type="submission" date="2021-06" db="EMBL/GenBank/DDBJ databases">
        <title>Caerostris extrusa draft genome.</title>
        <authorList>
            <person name="Kono N."/>
            <person name="Arakawa K."/>
        </authorList>
    </citation>
    <scope>NUCLEOTIDE SEQUENCE [LARGE SCALE GENOMIC DNA]</scope>
</reference>